<gene>
    <name evidence="2" type="ORF">SAMN05216526_0584</name>
</gene>
<evidence type="ECO:0000313" key="2">
    <source>
        <dbReference type="EMBL" id="SIT66402.1"/>
    </source>
</evidence>
<feature type="transmembrane region" description="Helical" evidence="1">
    <location>
        <begin position="63"/>
        <end position="81"/>
    </location>
</feature>
<reference evidence="2 3" key="1">
    <citation type="submission" date="2017-01" db="EMBL/GenBank/DDBJ databases">
        <authorList>
            <person name="Mah S.A."/>
            <person name="Swanson W.J."/>
            <person name="Moy G.W."/>
            <person name="Vacquier V.D."/>
        </authorList>
    </citation>
    <scope>NUCLEOTIDE SEQUENCE [LARGE SCALE GENOMIC DNA]</scope>
    <source>
        <strain evidence="2 3">M9</strain>
    </source>
</reference>
<keyword evidence="1" id="KW-1133">Transmembrane helix</keyword>
<dbReference type="Pfam" id="PF09842">
    <property type="entry name" value="DUF2069"/>
    <property type="match status" value="1"/>
</dbReference>
<evidence type="ECO:0000313" key="3">
    <source>
        <dbReference type="Proteomes" id="UP000223759"/>
    </source>
</evidence>
<sequence length="124" mass="13564">MSLQHWRVLCLVGLFGLFSALFVSTLWWAPPAEFPRAVILLILALPLMLPMRGVLHGRVRAHVWASLVALPYVLLGIAFMADGSDVWRGLLVTLLSLMLFTGALGFARGKQLANAATNPEQKAN</sequence>
<keyword evidence="1" id="KW-0812">Transmembrane</keyword>
<dbReference type="RefSeq" id="WP_076754758.1">
    <property type="nucleotide sequence ID" value="NZ_CP023018.1"/>
</dbReference>
<dbReference type="InterPro" id="IPR018643">
    <property type="entry name" value="DUF2069_membrane"/>
</dbReference>
<dbReference type="EMBL" id="FTPK01000001">
    <property type="protein sequence ID" value="SIT66402.1"/>
    <property type="molecule type" value="Genomic_DNA"/>
</dbReference>
<protein>
    <submittedName>
        <fullName evidence="2">Uncharacterized membrane protein</fullName>
    </submittedName>
</protein>
<keyword evidence="1" id="KW-0472">Membrane</keyword>
<name>A0A1R3VP15_9GAMM</name>
<proteinExistence type="predicted"/>
<organism evidence="2 3">
    <name type="scientific">Ectothiorhodosinus mongolicus</name>
    <dbReference type="NCBI Taxonomy" id="233100"/>
    <lineage>
        <taxon>Bacteria</taxon>
        <taxon>Pseudomonadati</taxon>
        <taxon>Pseudomonadota</taxon>
        <taxon>Gammaproteobacteria</taxon>
        <taxon>Chromatiales</taxon>
        <taxon>Ectothiorhodospiraceae</taxon>
        <taxon>Ectothiorhodosinus</taxon>
    </lineage>
</organism>
<dbReference type="Proteomes" id="UP000223759">
    <property type="component" value="Unassembled WGS sequence"/>
</dbReference>
<feature type="transmembrane region" description="Helical" evidence="1">
    <location>
        <begin position="87"/>
        <end position="107"/>
    </location>
</feature>
<keyword evidence="3" id="KW-1185">Reference proteome</keyword>
<dbReference type="OrthoDB" id="5569826at2"/>
<dbReference type="STRING" id="233100.SAMN05216526_0584"/>
<evidence type="ECO:0000256" key="1">
    <source>
        <dbReference type="SAM" id="Phobius"/>
    </source>
</evidence>
<dbReference type="AlphaFoldDB" id="A0A1R3VP15"/>
<feature type="transmembrane region" description="Helical" evidence="1">
    <location>
        <begin position="7"/>
        <end position="28"/>
    </location>
</feature>
<feature type="transmembrane region" description="Helical" evidence="1">
    <location>
        <begin position="34"/>
        <end position="51"/>
    </location>
</feature>
<accession>A0A1R3VP15</accession>